<accession>A0A1F6D6N9</accession>
<evidence type="ECO:0008006" key="3">
    <source>
        <dbReference type="Google" id="ProtNLM"/>
    </source>
</evidence>
<dbReference type="InterPro" id="IPR009351">
    <property type="entry name" value="AlkZ-like"/>
</dbReference>
<comment type="caution">
    <text evidence="1">The sequence shown here is derived from an EMBL/GenBank/DDBJ whole genome shotgun (WGS) entry which is preliminary data.</text>
</comment>
<evidence type="ECO:0000313" key="1">
    <source>
        <dbReference type="EMBL" id="OGG57098.1"/>
    </source>
</evidence>
<reference evidence="1 2" key="1">
    <citation type="journal article" date="2016" name="Nat. Commun.">
        <title>Thousands of microbial genomes shed light on interconnected biogeochemical processes in an aquifer system.</title>
        <authorList>
            <person name="Anantharaman K."/>
            <person name="Brown C.T."/>
            <person name="Hug L.A."/>
            <person name="Sharon I."/>
            <person name="Castelle C.J."/>
            <person name="Probst A.J."/>
            <person name="Thomas B.C."/>
            <person name="Singh A."/>
            <person name="Wilkins M.J."/>
            <person name="Karaoz U."/>
            <person name="Brodie E.L."/>
            <person name="Williams K.H."/>
            <person name="Hubbard S.S."/>
            <person name="Banfield J.F."/>
        </authorList>
    </citation>
    <scope>NUCLEOTIDE SEQUENCE [LARGE SCALE GENOMIC DNA]</scope>
    <source>
        <strain evidence="2">RIFCSPLOWO2_12_FULL_64_10</strain>
    </source>
</reference>
<protein>
    <recommendedName>
        <fullName evidence="3">Winged helix-turn-helix domain-containing protein</fullName>
    </recommendedName>
</protein>
<dbReference type="EMBL" id="MFKF01000015">
    <property type="protein sequence ID" value="OGG57098.1"/>
    <property type="molecule type" value="Genomic_DNA"/>
</dbReference>
<dbReference type="Proteomes" id="UP000178606">
    <property type="component" value="Unassembled WGS sequence"/>
</dbReference>
<sequence length="407" mass="46702">MNYSSVKISASTARRLAVRCQGLDGGWRLPKGKEGAAQVIDRLGYVQIDTIAVIERAHHHVFWTRHPNYDSRMLHDLQAKDRRVFETWTHAAAYAPTRDYRYHLPVMRVRANRLHRWMKQNAQVMEAVLDRIRREGALGSADFEATGKRGPWWGWKPAKVALETLLLTGELMVTERRNFHRIYDLTERVLPAETDRSEPAPEEVARFVVRRLLGGLGVASLHEIRWDLSESRRESQKAVSGALREMADAGEVTPVEVEGLEGEGFYALTETLEAASRRGRTPVHLLSPFDNLVIWRRRLKKLFGFDYTIECYVPASKRRYGYFCLPILWGDRFVGRLDPKADRKGKTFIVRRLMFEPDFKDYDGLLPALAEKLHAFAAFHGCERVVVERTAPGKVRAELLRVLKSAP</sequence>
<dbReference type="AlphaFoldDB" id="A0A1F6D6N9"/>
<dbReference type="PANTHER" id="PTHR30528:SF0">
    <property type="entry name" value="CYTOPLASMIC PROTEIN"/>
    <property type="match status" value="1"/>
</dbReference>
<organism evidence="1 2">
    <name type="scientific">Handelsmanbacteria sp. (strain RIFCSPLOWO2_12_FULL_64_10)</name>
    <dbReference type="NCBI Taxonomy" id="1817868"/>
    <lineage>
        <taxon>Bacteria</taxon>
        <taxon>Candidatus Handelsmaniibacteriota</taxon>
    </lineage>
</organism>
<proteinExistence type="predicted"/>
<evidence type="ECO:0000313" key="2">
    <source>
        <dbReference type="Proteomes" id="UP000178606"/>
    </source>
</evidence>
<name>A0A1F6D6N9_HANXR</name>
<dbReference type="PANTHER" id="PTHR30528">
    <property type="entry name" value="CYTOPLASMIC PROTEIN"/>
    <property type="match status" value="1"/>
</dbReference>
<dbReference type="Pfam" id="PF06224">
    <property type="entry name" value="AlkZ-like"/>
    <property type="match status" value="1"/>
</dbReference>
<gene>
    <name evidence="1" type="ORF">A3F84_00175</name>
</gene>